<dbReference type="GO" id="GO:0005737">
    <property type="term" value="C:cytoplasm"/>
    <property type="evidence" value="ECO:0007669"/>
    <property type="project" value="UniProtKB-SubCell"/>
</dbReference>
<dbReference type="GO" id="GO:0005524">
    <property type="term" value="F:ATP binding"/>
    <property type="evidence" value="ECO:0007669"/>
    <property type="project" value="UniProtKB-UniRule"/>
</dbReference>
<evidence type="ECO:0000313" key="11">
    <source>
        <dbReference type="Proteomes" id="UP000282087"/>
    </source>
</evidence>
<dbReference type="Gene3D" id="1.20.58.1520">
    <property type="match status" value="1"/>
</dbReference>
<dbReference type="Proteomes" id="UP000282087">
    <property type="component" value="Unassembled WGS sequence"/>
</dbReference>
<name>A0A3M6VQQ5_9STRA</name>
<keyword evidence="11" id="KW-1185">Reference proteome</keyword>
<evidence type="ECO:0000256" key="3">
    <source>
        <dbReference type="ARBA" id="ARBA00022741"/>
    </source>
</evidence>
<dbReference type="GO" id="GO:0051231">
    <property type="term" value="P:spindle elongation"/>
    <property type="evidence" value="ECO:0007669"/>
    <property type="project" value="TreeGrafter"/>
</dbReference>
<dbReference type="InterPro" id="IPR027640">
    <property type="entry name" value="Kinesin-like_fam"/>
</dbReference>
<dbReference type="GO" id="GO:0007018">
    <property type="term" value="P:microtubule-based movement"/>
    <property type="evidence" value="ECO:0007669"/>
    <property type="project" value="InterPro"/>
</dbReference>
<keyword evidence="2" id="KW-0963">Cytoplasm</keyword>
<proteinExistence type="inferred from homology"/>
<evidence type="ECO:0000256" key="2">
    <source>
        <dbReference type="ARBA" id="ARBA00022490"/>
    </source>
</evidence>
<keyword evidence="5 7" id="KW-0175">Coiled coil</keyword>
<feature type="coiled-coil region" evidence="7">
    <location>
        <begin position="695"/>
        <end position="747"/>
    </location>
</feature>
<feature type="domain" description="Kinesin motor" evidence="9">
    <location>
        <begin position="50"/>
        <end position="454"/>
    </location>
</feature>
<dbReference type="InterPro" id="IPR001752">
    <property type="entry name" value="Kinesin_motor_dom"/>
</dbReference>
<dbReference type="InterPro" id="IPR027417">
    <property type="entry name" value="P-loop_NTPase"/>
</dbReference>
<organism evidence="10 11">
    <name type="scientific">Peronospora effusa</name>
    <dbReference type="NCBI Taxonomy" id="542832"/>
    <lineage>
        <taxon>Eukaryota</taxon>
        <taxon>Sar</taxon>
        <taxon>Stramenopiles</taxon>
        <taxon>Oomycota</taxon>
        <taxon>Peronosporomycetes</taxon>
        <taxon>Peronosporales</taxon>
        <taxon>Peronosporaceae</taxon>
        <taxon>Peronospora</taxon>
    </lineage>
</organism>
<dbReference type="InterPro" id="IPR036961">
    <property type="entry name" value="Kinesin_motor_dom_sf"/>
</dbReference>
<evidence type="ECO:0000313" key="10">
    <source>
        <dbReference type="EMBL" id="RMX68747.1"/>
    </source>
</evidence>
<sequence length="1700" mass="193278">MPPPLPVALQRPLSFKSDDDSTDDHISTCSTEETRVRPLEPFIKPRRDGSVRVAVRIRPQLPRELVRNSATCVEKSRDVDNAIKVTIGANTERKFTFDHVFAQSTKQTELYDEVLHPWMTSFLQGFNVTVIAYGQTGAGKTYTMGNSMPSTSMMANSLFVRSSSSDDNEEEAADTLDSDEGLIPRFLHHLFTKVNETENSFQLSVSFLEIYGEEIHDLLENPETERNLKQRPEPLQLRENKKNGVWVQGLTEMQVSNRQEAIEMMQRGSLQRITASTQMNERSSRSHAVYTVKIVQQMSKRDSASKVSLVANDQEMSNIKRPTMHAFGSRSVGGVGTDVSESDAVIVSKLTFVDLAGSERLKSTLAEGERMKEGIQINVGLFALGNVINALGDDKRRIASSVHVPYRSSKLTRLLQDALGGNSRTLFIACVSPADLNAAETLNTLQYANRAKNIQNKAVKNIDSRSAELANLKAFNHLLCRELVKAIVAGLEDGCPGDIDNFTDTCMTTPSVLAYLTRIEHLAASTGLEASGDERLSETRRLLNGLTTHLCELVPNSRYRRAASLTSLNEIKADQVLPPDELLDFVSDSGSSVTIMEERKANSDDAYVNPYPLEKLCRTLEVMNFAFEMHELQEKVKRKRELSKAKFINLETRYHRQELLRNGLLGMIDRMKTWLSSSTLDKVSQDTRRTIDCSVEAAKEKMELMEIEMKEIQSQKATLSSELEMEMERYQKEWNVKQQQIDEMREAPWEATTNALNVLMRNVEMKVRFDGYDLDSISEYLKDEEKEMAAFINEGGDAILCMSPLFMKGELSSSQAHNMLSMIQEQLRIAFDNEVLEASINKDLRKRAQLLKNITTGLGSCHRGEMTEQEFMEKNEQNLKGCEDSISQIRDAMYARRGQRASMAEMLDSIKSLDAAKDLIRILIVEMYSRWRIYMLADEEEKLRQQGEVEDTINQNRAAMKIDMDVKVENLEAKYEKDLHCAFRMVTSFNDAVRLGEHLQVHESSGQSGEMSKIVLLEEREKMLVAQLTERENEMMIMRLELDHFQASAKSMERKEESLCLMSKCQKIRQELGLNEEDQISKFQDINEFLMKKCSEELEGLEAAREKIQTRISDAYRVVGRMEAVLHVVNPVDIQLFLSDAGGTLLEQEKYILSLQKRLSRELWGHVSARIRFSEGIRELASNLQIKVADDFRHVSQDDLDAFSANFATSKNVELDVWKRFYKRKESADALDQILDYLGEEGDMSRSCVQRDEHLYKILLKEKAKRIAEVEEYLKTIRTVARKSQLSQDDIMSVVHALRNKEGFSEGEIDANRMMYEDLCARILETGGQLDVSKRGLEVFAKVLRGFEEVQAGRLNALDYLCRIVEEAAMLAQDSTTSGEEGSTRYHHFTFPRDDECLMDALVAGKGIIDTLSEPVERPLRSLFYSMNDDFASFGIDTEEQRVSFYLGCKDGEQTARRAILDKYAMSLSSASSVSCEKNNLDPAAEERPPNCSDSFLSRLDPIYEKLHDTYSVSFGDLQLQRLRTSVADKQEVEITVNSAQNRLQSLQKIMKIFNRINEFKAKLAEFEAHASQKDRLFGNSHRLLDEERFRKMAAKHYPNLLAVLRKEVSRWLENEDGEYDLSILGEDLKNLLLDMMNTDTGLMHLDLGTVRCPTKQSISNSSTFPTCNQRAAIPARTRTQSLNTHGHTQRVRSLKFDQE</sequence>
<evidence type="ECO:0000259" key="9">
    <source>
        <dbReference type="PROSITE" id="PS50067"/>
    </source>
</evidence>
<dbReference type="SMART" id="SM00129">
    <property type="entry name" value="KISc"/>
    <property type="match status" value="1"/>
</dbReference>
<feature type="binding site" evidence="6">
    <location>
        <begin position="134"/>
        <end position="141"/>
    </location>
    <ligand>
        <name>ATP</name>
        <dbReference type="ChEBI" id="CHEBI:30616"/>
    </ligand>
</feature>
<feature type="compositionally biased region" description="Polar residues" evidence="8">
    <location>
        <begin position="1678"/>
        <end position="1687"/>
    </location>
</feature>
<feature type="region of interest" description="Disordered" evidence="8">
    <location>
        <begin position="1678"/>
        <end position="1700"/>
    </location>
</feature>
<dbReference type="EMBL" id="QLLG01000055">
    <property type="protein sequence ID" value="RMX68747.1"/>
    <property type="molecule type" value="Genomic_DNA"/>
</dbReference>
<keyword evidence="3 6" id="KW-0547">Nucleotide-binding</keyword>
<evidence type="ECO:0000256" key="6">
    <source>
        <dbReference type="PROSITE-ProRule" id="PRU00283"/>
    </source>
</evidence>
<evidence type="ECO:0000256" key="7">
    <source>
        <dbReference type="SAM" id="Coils"/>
    </source>
</evidence>
<evidence type="ECO:0000256" key="8">
    <source>
        <dbReference type="SAM" id="MobiDB-lite"/>
    </source>
</evidence>
<dbReference type="VEuPathDB" id="FungiDB:DD237_005518"/>
<dbReference type="GO" id="GO:0008017">
    <property type="term" value="F:microtubule binding"/>
    <property type="evidence" value="ECO:0007669"/>
    <property type="project" value="InterPro"/>
</dbReference>
<dbReference type="GO" id="GO:0003777">
    <property type="term" value="F:microtubule motor activity"/>
    <property type="evidence" value="ECO:0007669"/>
    <property type="project" value="InterPro"/>
</dbReference>
<dbReference type="PRINTS" id="PR00380">
    <property type="entry name" value="KINESINHEAVY"/>
</dbReference>
<dbReference type="PROSITE" id="PS00411">
    <property type="entry name" value="KINESIN_MOTOR_1"/>
    <property type="match status" value="1"/>
</dbReference>
<comment type="caution">
    <text evidence="10">The sequence shown here is derived from an EMBL/GenBank/DDBJ whole genome shotgun (WGS) entry which is preliminary data.</text>
</comment>
<keyword evidence="6" id="KW-0505">Motor protein</keyword>
<dbReference type="SUPFAM" id="SSF52540">
    <property type="entry name" value="P-loop containing nucleoside triphosphate hydrolases"/>
    <property type="match status" value="1"/>
</dbReference>
<reference evidence="10 11" key="1">
    <citation type="submission" date="2018-06" db="EMBL/GenBank/DDBJ databases">
        <title>Comparative genomics of downy mildews reveals potential adaptations to biotrophy.</title>
        <authorList>
            <person name="Fletcher K."/>
            <person name="Klosterman S.J."/>
            <person name="Derevnina L."/>
            <person name="Martin F."/>
            <person name="Koike S."/>
            <person name="Reyes Chin-Wo S."/>
            <person name="Mou B."/>
            <person name="Michelmore R."/>
        </authorList>
    </citation>
    <scope>NUCLEOTIDE SEQUENCE [LARGE SCALE GENOMIC DNA]</scope>
    <source>
        <strain evidence="10 11">R14</strain>
    </source>
</reference>
<dbReference type="Gene3D" id="3.40.850.10">
    <property type="entry name" value="Kinesin motor domain"/>
    <property type="match status" value="1"/>
</dbReference>
<evidence type="ECO:0000256" key="4">
    <source>
        <dbReference type="ARBA" id="ARBA00022840"/>
    </source>
</evidence>
<dbReference type="Pfam" id="PF00225">
    <property type="entry name" value="Kinesin"/>
    <property type="match status" value="1"/>
</dbReference>
<protein>
    <recommendedName>
        <fullName evidence="9">Kinesin motor domain-containing protein</fullName>
    </recommendedName>
</protein>
<dbReference type="PROSITE" id="PS50067">
    <property type="entry name" value="KINESIN_MOTOR_2"/>
    <property type="match status" value="1"/>
</dbReference>
<evidence type="ECO:0000256" key="5">
    <source>
        <dbReference type="ARBA" id="ARBA00023054"/>
    </source>
</evidence>
<dbReference type="PANTHER" id="PTHR47969:SF15">
    <property type="entry name" value="CHROMOSOME-ASSOCIATED KINESIN KIF4A-RELATED"/>
    <property type="match status" value="1"/>
</dbReference>
<gene>
    <name evidence="10" type="ORF">DD238_004969</name>
</gene>
<dbReference type="GO" id="GO:0005875">
    <property type="term" value="C:microtubule associated complex"/>
    <property type="evidence" value="ECO:0007669"/>
    <property type="project" value="TreeGrafter"/>
</dbReference>
<dbReference type="STRING" id="542832.A0A3M6VQQ5"/>
<comment type="subcellular location">
    <subcellularLocation>
        <location evidence="1">Cytoplasm</location>
    </subcellularLocation>
</comment>
<dbReference type="InterPro" id="IPR019821">
    <property type="entry name" value="Kinesin_motor_CS"/>
</dbReference>
<comment type="similarity">
    <text evidence="6">Belongs to the TRAFAC class myosin-kinesin ATPase superfamily. Kinesin family.</text>
</comment>
<keyword evidence="4 6" id="KW-0067">ATP-binding</keyword>
<dbReference type="GO" id="GO:0007052">
    <property type="term" value="P:mitotic spindle organization"/>
    <property type="evidence" value="ECO:0007669"/>
    <property type="project" value="TreeGrafter"/>
</dbReference>
<dbReference type="PANTHER" id="PTHR47969">
    <property type="entry name" value="CHROMOSOME-ASSOCIATED KINESIN KIF4A-RELATED"/>
    <property type="match status" value="1"/>
</dbReference>
<accession>A0A3M6VQQ5</accession>
<evidence type="ECO:0000256" key="1">
    <source>
        <dbReference type="ARBA" id="ARBA00004496"/>
    </source>
</evidence>